<organism evidence="1 2">
    <name type="scientific">Klebsiella pneumoniae</name>
    <dbReference type="NCBI Taxonomy" id="573"/>
    <lineage>
        <taxon>Bacteria</taxon>
        <taxon>Pseudomonadati</taxon>
        <taxon>Pseudomonadota</taxon>
        <taxon>Gammaproteobacteria</taxon>
        <taxon>Enterobacterales</taxon>
        <taxon>Enterobacteriaceae</taxon>
        <taxon>Klebsiella/Raoultella group</taxon>
        <taxon>Klebsiella</taxon>
        <taxon>Klebsiella pneumoniae complex</taxon>
    </lineage>
</organism>
<proteinExistence type="predicted"/>
<evidence type="ECO:0000313" key="1">
    <source>
        <dbReference type="EMBL" id="STV36279.1"/>
    </source>
</evidence>
<sequence>MIIDQKPALSGCCVKMPRCSIAGRVTASPLRLSLGLYHGEQIRLPLLEAIRGYVPPPPPPGPVQRVAPNVIRLDSMSLFDTGEMGTEAWFDKAAGQLADGH</sequence>
<protein>
    <submittedName>
        <fullName evidence="1">Outer membrane protein</fullName>
    </submittedName>
</protein>
<name>A0A378BCC3_KLEPN</name>
<gene>
    <name evidence="1" type="ORF">NCTC204_05835</name>
</gene>
<dbReference type="AlphaFoldDB" id="A0A378BCC3"/>
<dbReference type="Proteomes" id="UP000255192">
    <property type="component" value="Unassembled WGS sequence"/>
</dbReference>
<evidence type="ECO:0000313" key="2">
    <source>
        <dbReference type="Proteomes" id="UP000255192"/>
    </source>
</evidence>
<accession>A0A378BCC3</accession>
<dbReference type="EMBL" id="UGMD01000002">
    <property type="protein sequence ID" value="STV36279.1"/>
    <property type="molecule type" value="Genomic_DNA"/>
</dbReference>
<reference evidence="1 2" key="1">
    <citation type="submission" date="2018-06" db="EMBL/GenBank/DDBJ databases">
        <authorList>
            <consortium name="Pathogen Informatics"/>
            <person name="Doyle S."/>
        </authorList>
    </citation>
    <scope>NUCLEOTIDE SEQUENCE [LARGE SCALE GENOMIC DNA]</scope>
    <source>
        <strain evidence="1 2">NCTC204</strain>
    </source>
</reference>